<evidence type="ECO:0000313" key="3">
    <source>
        <dbReference type="Proteomes" id="UP001516400"/>
    </source>
</evidence>
<reference evidence="2 3" key="1">
    <citation type="journal article" date="2021" name="BMC Biol.">
        <title>Horizontally acquired antibacterial genes associated with adaptive radiation of ladybird beetles.</title>
        <authorList>
            <person name="Li H.S."/>
            <person name="Tang X.F."/>
            <person name="Huang Y.H."/>
            <person name="Xu Z.Y."/>
            <person name="Chen M.L."/>
            <person name="Du X.Y."/>
            <person name="Qiu B.Y."/>
            <person name="Chen P.T."/>
            <person name="Zhang W."/>
            <person name="Slipinski A."/>
            <person name="Escalona H.E."/>
            <person name="Waterhouse R.M."/>
            <person name="Zwick A."/>
            <person name="Pang H."/>
        </authorList>
    </citation>
    <scope>NUCLEOTIDE SEQUENCE [LARGE SCALE GENOMIC DNA]</scope>
    <source>
        <strain evidence="2">SYSU2018</strain>
    </source>
</reference>
<feature type="compositionally biased region" description="Basic and acidic residues" evidence="1">
    <location>
        <begin position="115"/>
        <end position="133"/>
    </location>
</feature>
<evidence type="ECO:0000313" key="2">
    <source>
        <dbReference type="EMBL" id="KAL3266444.1"/>
    </source>
</evidence>
<protein>
    <submittedName>
        <fullName evidence="2">Uncharacterized protein</fullName>
    </submittedName>
</protein>
<sequence>MKILAMLNIEPPVIQQSAIPTDSPLIEHLSVIKTSMSNQVEMSTLNEALEILFDLDATENEIFDNINDEVNFVSTADGIYLTDLIKIAEEQTHDITLFDQVAEDILIEENETVEEISKKDPVKEGANKEEAAKGETANNEAEK</sequence>
<keyword evidence="3" id="KW-1185">Reference proteome</keyword>
<name>A0ABD2MJD5_9CUCU</name>
<proteinExistence type="predicted"/>
<evidence type="ECO:0000256" key="1">
    <source>
        <dbReference type="SAM" id="MobiDB-lite"/>
    </source>
</evidence>
<dbReference type="Proteomes" id="UP001516400">
    <property type="component" value="Unassembled WGS sequence"/>
</dbReference>
<feature type="compositionally biased region" description="Low complexity" evidence="1">
    <location>
        <begin position="134"/>
        <end position="143"/>
    </location>
</feature>
<dbReference type="EMBL" id="JABFTP020000001">
    <property type="protein sequence ID" value="KAL3266444.1"/>
    <property type="molecule type" value="Genomic_DNA"/>
</dbReference>
<accession>A0ABD2MJD5</accession>
<gene>
    <name evidence="2" type="ORF">HHI36_010616</name>
</gene>
<organism evidence="2 3">
    <name type="scientific">Cryptolaemus montrouzieri</name>
    <dbReference type="NCBI Taxonomy" id="559131"/>
    <lineage>
        <taxon>Eukaryota</taxon>
        <taxon>Metazoa</taxon>
        <taxon>Ecdysozoa</taxon>
        <taxon>Arthropoda</taxon>
        <taxon>Hexapoda</taxon>
        <taxon>Insecta</taxon>
        <taxon>Pterygota</taxon>
        <taxon>Neoptera</taxon>
        <taxon>Endopterygota</taxon>
        <taxon>Coleoptera</taxon>
        <taxon>Polyphaga</taxon>
        <taxon>Cucujiformia</taxon>
        <taxon>Coccinelloidea</taxon>
        <taxon>Coccinellidae</taxon>
        <taxon>Scymninae</taxon>
        <taxon>Scymnini</taxon>
        <taxon>Cryptolaemus</taxon>
    </lineage>
</organism>
<feature type="region of interest" description="Disordered" evidence="1">
    <location>
        <begin position="114"/>
        <end position="143"/>
    </location>
</feature>
<dbReference type="AlphaFoldDB" id="A0ABD2MJD5"/>
<comment type="caution">
    <text evidence="2">The sequence shown here is derived from an EMBL/GenBank/DDBJ whole genome shotgun (WGS) entry which is preliminary data.</text>
</comment>